<dbReference type="Proteomes" id="UP001190700">
    <property type="component" value="Unassembled WGS sequence"/>
</dbReference>
<name>A0AAE0EUE9_9CHLO</name>
<protein>
    <submittedName>
        <fullName evidence="1">Uncharacterized protein</fullName>
    </submittedName>
</protein>
<keyword evidence="2" id="KW-1185">Reference proteome</keyword>
<dbReference type="EMBL" id="LGRX02033650">
    <property type="protein sequence ID" value="KAK3240427.1"/>
    <property type="molecule type" value="Genomic_DNA"/>
</dbReference>
<evidence type="ECO:0000313" key="1">
    <source>
        <dbReference type="EMBL" id="KAK3240427.1"/>
    </source>
</evidence>
<accession>A0AAE0EUE9</accession>
<comment type="caution">
    <text evidence="1">The sequence shown here is derived from an EMBL/GenBank/DDBJ whole genome shotgun (WGS) entry which is preliminary data.</text>
</comment>
<reference evidence="1 2" key="1">
    <citation type="journal article" date="2015" name="Genome Biol. Evol.">
        <title>Comparative Genomics of a Bacterivorous Green Alga Reveals Evolutionary Causalities and Consequences of Phago-Mixotrophic Mode of Nutrition.</title>
        <authorList>
            <person name="Burns J.A."/>
            <person name="Paasch A."/>
            <person name="Narechania A."/>
            <person name="Kim E."/>
        </authorList>
    </citation>
    <scope>NUCLEOTIDE SEQUENCE [LARGE SCALE GENOMIC DNA]</scope>
    <source>
        <strain evidence="1 2">PLY_AMNH</strain>
    </source>
</reference>
<organism evidence="1 2">
    <name type="scientific">Cymbomonas tetramitiformis</name>
    <dbReference type="NCBI Taxonomy" id="36881"/>
    <lineage>
        <taxon>Eukaryota</taxon>
        <taxon>Viridiplantae</taxon>
        <taxon>Chlorophyta</taxon>
        <taxon>Pyramimonadophyceae</taxon>
        <taxon>Pyramimonadales</taxon>
        <taxon>Pyramimonadaceae</taxon>
        <taxon>Cymbomonas</taxon>
    </lineage>
</organism>
<evidence type="ECO:0000313" key="2">
    <source>
        <dbReference type="Proteomes" id="UP001190700"/>
    </source>
</evidence>
<gene>
    <name evidence="1" type="ORF">CYMTET_49731</name>
</gene>
<dbReference type="AlphaFoldDB" id="A0AAE0EUE9"/>
<proteinExistence type="predicted"/>
<sequence length="440" mass="50089">MVRDLDEYIKTKFQVYADGEEAMAELLCDNSQTEHVQQLLTKLINKLPHLKRDVQREVVRRIEQHWTAEVGLAIRLRCRIPERPYQYLIHALSHKYSAESDKYEQHYIAPGVTMPSLSRHASKNKTVQLMNQYFQTAKPEALVLGSVEGVTLSFKEALVAYCETYLPEETNIKVQLAGDGAGVFRGVSQTTVAFKVIVPQAEQDPDFHGLNSPFSSQSVLVFEGKEAYHEVKEAMSRMLQELEDIKETGIIHGNKCYTLTTKGGGDLKWINMMCGIAPCNHTSGCAFCEAQQDTWHQTNNTAKLRTTASILEGAHLYHEGMTFPWKCPYCPKTFATKEELENYVADVLHFALRDVHHTIEVTVRRRCTTHEQIDKLADFLHSKVKCVIKVRQVKKKQGVKEDKTPNIIGRECSLTMHHSEDMVRTILSEDDPRLVKALMV</sequence>